<dbReference type="GO" id="GO:0016763">
    <property type="term" value="F:pentosyltransferase activity"/>
    <property type="evidence" value="ECO:0007669"/>
    <property type="project" value="TreeGrafter"/>
</dbReference>
<evidence type="ECO:0000256" key="4">
    <source>
        <dbReference type="ARBA" id="ARBA00022679"/>
    </source>
</evidence>
<dbReference type="AlphaFoldDB" id="A0A538TRT0"/>
<evidence type="ECO:0000313" key="12">
    <source>
        <dbReference type="Proteomes" id="UP000317691"/>
    </source>
</evidence>
<dbReference type="EMBL" id="VBOZ01000009">
    <property type="protein sequence ID" value="TMQ66333.1"/>
    <property type="molecule type" value="Genomic_DNA"/>
</dbReference>
<dbReference type="Pfam" id="PF13231">
    <property type="entry name" value="PMT_2"/>
    <property type="match status" value="1"/>
</dbReference>
<comment type="subcellular location">
    <subcellularLocation>
        <location evidence="1">Cell membrane</location>
        <topology evidence="1">Multi-pass membrane protein</topology>
    </subcellularLocation>
</comment>
<evidence type="ECO:0000256" key="5">
    <source>
        <dbReference type="ARBA" id="ARBA00022692"/>
    </source>
</evidence>
<feature type="domain" description="Glycosyltransferase RgtA/B/C/D-like" evidence="10">
    <location>
        <begin position="150"/>
        <end position="291"/>
    </location>
</feature>
<feature type="region of interest" description="Disordered" evidence="8">
    <location>
        <begin position="1"/>
        <end position="25"/>
    </location>
</feature>
<name>A0A538TRT0_UNCEI</name>
<evidence type="ECO:0000256" key="9">
    <source>
        <dbReference type="SAM" id="Phobius"/>
    </source>
</evidence>
<feature type="transmembrane region" description="Helical" evidence="9">
    <location>
        <begin position="233"/>
        <end position="257"/>
    </location>
</feature>
<evidence type="ECO:0000256" key="6">
    <source>
        <dbReference type="ARBA" id="ARBA00022989"/>
    </source>
</evidence>
<keyword evidence="4" id="KW-0808">Transferase</keyword>
<feature type="transmembrane region" description="Helical" evidence="9">
    <location>
        <begin position="173"/>
        <end position="191"/>
    </location>
</feature>
<organism evidence="11 12">
    <name type="scientific">Eiseniibacteriota bacterium</name>
    <dbReference type="NCBI Taxonomy" id="2212470"/>
    <lineage>
        <taxon>Bacteria</taxon>
        <taxon>Candidatus Eiseniibacteriota</taxon>
    </lineage>
</organism>
<evidence type="ECO:0000256" key="2">
    <source>
        <dbReference type="ARBA" id="ARBA00022475"/>
    </source>
</evidence>
<feature type="transmembrane region" description="Helical" evidence="9">
    <location>
        <begin position="203"/>
        <end position="221"/>
    </location>
</feature>
<sequence>MRGKPALPGRSRGASPGGRRPGPGYVRSIATRVARDRPLVLILLISLGIRMWGFGDRLPDPTLGINVFDDTVVEENDRTTMGRAWDMWKGDATKLDLNPHTGGWPALSFYLTLAGQMAYKTYFVASHSGAAAAEFVRHIQVENKQVFLLLRLLGILLGVATVGLTYVLGARLLGRPTGLAAALILACNPLHIQTSQHISDPNLLALLFVLLAVVAICRVAEGGTVRDSAVAGLAIGLAGACKYVPLILTVPLMLAHLPVKRKKVTFRSITLLFGDRRLWVSLAAVLLAMFIASPFTFLDWRTTLRDLIVQRRSLFSEWVGQTEFPISLPTYLGISLPSALGWPGYLLSLTGMLLIWRSGRAGRLTVLTGVSILLANGMLKVAQERYVLPALPIMVIGAGASVIWAGVWAGARLRRNPAPGEPTRGSGIGRMLVSATILGLVLIAPLPRYVQVRAALAMPDSRHVSRRWINEHIPPGSPTAVEVYGPVFNTSGERERAVVVWPFFATQASLVSMAYHPAFLDGLSNVVLSSEVSRRFERAASTYPIETAYYRWLRAHAPIIWTSDPKAASGPRIEIRALPIRISSQAERDSIWKHTGISGTLRSRLVAWCLNMANVFLSIEDHGRAEEWAKRGIEIAEPFEEKKLLTLLATSQLRREDVRGVLQTADRALQKYPDVAVLHLYRAMALEAIGMAKEAASEYNASLLLDPGQREAPRIRERIRQLNGGSRGSSDHG</sequence>
<feature type="transmembrane region" description="Helical" evidence="9">
    <location>
        <begin position="146"/>
        <end position="167"/>
    </location>
</feature>
<evidence type="ECO:0000313" key="11">
    <source>
        <dbReference type="EMBL" id="TMQ66333.1"/>
    </source>
</evidence>
<evidence type="ECO:0000256" key="8">
    <source>
        <dbReference type="SAM" id="MobiDB-lite"/>
    </source>
</evidence>
<dbReference type="SUPFAM" id="SSF48452">
    <property type="entry name" value="TPR-like"/>
    <property type="match status" value="1"/>
</dbReference>
<feature type="transmembrane region" description="Helical" evidence="9">
    <location>
        <begin position="432"/>
        <end position="450"/>
    </location>
</feature>
<keyword evidence="5 9" id="KW-0812">Transmembrane</keyword>
<accession>A0A538TRT0</accession>
<proteinExistence type="predicted"/>
<dbReference type="InterPro" id="IPR050297">
    <property type="entry name" value="LipidA_mod_glycosyltrf_83"/>
</dbReference>
<evidence type="ECO:0000256" key="7">
    <source>
        <dbReference type="ARBA" id="ARBA00023136"/>
    </source>
</evidence>
<dbReference type="InterPro" id="IPR011990">
    <property type="entry name" value="TPR-like_helical_dom_sf"/>
</dbReference>
<dbReference type="InterPro" id="IPR038731">
    <property type="entry name" value="RgtA/B/C-like"/>
</dbReference>
<dbReference type="PANTHER" id="PTHR33908:SF11">
    <property type="entry name" value="MEMBRANE PROTEIN"/>
    <property type="match status" value="1"/>
</dbReference>
<feature type="transmembrane region" description="Helical" evidence="9">
    <location>
        <begin position="107"/>
        <end position="125"/>
    </location>
</feature>
<reference evidence="11 12" key="1">
    <citation type="journal article" date="2019" name="Nat. Microbiol.">
        <title>Mediterranean grassland soil C-N compound turnover is dependent on rainfall and depth, and is mediated by genomically divergent microorganisms.</title>
        <authorList>
            <person name="Diamond S."/>
            <person name="Andeer P.F."/>
            <person name="Li Z."/>
            <person name="Crits-Christoph A."/>
            <person name="Burstein D."/>
            <person name="Anantharaman K."/>
            <person name="Lane K.R."/>
            <person name="Thomas B.C."/>
            <person name="Pan C."/>
            <person name="Northen T.R."/>
            <person name="Banfield J.F."/>
        </authorList>
    </citation>
    <scope>NUCLEOTIDE SEQUENCE [LARGE SCALE GENOMIC DNA]</scope>
    <source>
        <strain evidence="11">WS_9</strain>
    </source>
</reference>
<feature type="transmembrane region" description="Helical" evidence="9">
    <location>
        <begin position="331"/>
        <end position="354"/>
    </location>
</feature>
<keyword evidence="7 9" id="KW-0472">Membrane</keyword>
<keyword evidence="6 9" id="KW-1133">Transmembrane helix</keyword>
<dbReference type="GO" id="GO:0009103">
    <property type="term" value="P:lipopolysaccharide biosynthetic process"/>
    <property type="evidence" value="ECO:0007669"/>
    <property type="project" value="UniProtKB-ARBA"/>
</dbReference>
<dbReference type="Proteomes" id="UP000317691">
    <property type="component" value="Unassembled WGS sequence"/>
</dbReference>
<dbReference type="GO" id="GO:0005886">
    <property type="term" value="C:plasma membrane"/>
    <property type="evidence" value="ECO:0007669"/>
    <property type="project" value="UniProtKB-SubCell"/>
</dbReference>
<dbReference type="Gene3D" id="1.25.40.10">
    <property type="entry name" value="Tetratricopeptide repeat domain"/>
    <property type="match status" value="1"/>
</dbReference>
<feature type="transmembrane region" description="Helical" evidence="9">
    <location>
        <begin position="38"/>
        <end position="55"/>
    </location>
</feature>
<keyword evidence="2" id="KW-1003">Cell membrane</keyword>
<protein>
    <recommendedName>
        <fullName evidence="10">Glycosyltransferase RgtA/B/C/D-like domain-containing protein</fullName>
    </recommendedName>
</protein>
<comment type="caution">
    <text evidence="11">The sequence shown here is derived from an EMBL/GenBank/DDBJ whole genome shotgun (WGS) entry which is preliminary data.</text>
</comment>
<gene>
    <name evidence="11" type="ORF">E6K79_02985</name>
</gene>
<evidence type="ECO:0000256" key="1">
    <source>
        <dbReference type="ARBA" id="ARBA00004651"/>
    </source>
</evidence>
<dbReference type="PANTHER" id="PTHR33908">
    <property type="entry name" value="MANNOSYLTRANSFERASE YKCB-RELATED"/>
    <property type="match status" value="1"/>
</dbReference>
<feature type="transmembrane region" description="Helical" evidence="9">
    <location>
        <begin position="391"/>
        <end position="411"/>
    </location>
</feature>
<keyword evidence="3" id="KW-0328">Glycosyltransferase</keyword>
<evidence type="ECO:0000256" key="3">
    <source>
        <dbReference type="ARBA" id="ARBA00022676"/>
    </source>
</evidence>
<feature type="transmembrane region" description="Helical" evidence="9">
    <location>
        <begin position="278"/>
        <end position="297"/>
    </location>
</feature>
<evidence type="ECO:0000259" key="10">
    <source>
        <dbReference type="Pfam" id="PF13231"/>
    </source>
</evidence>